<accession>A0A382IA57</accession>
<dbReference type="AlphaFoldDB" id="A0A382IA57"/>
<gene>
    <name evidence="1" type="ORF">METZ01_LOCUS248991</name>
</gene>
<organism evidence="1">
    <name type="scientific">marine metagenome</name>
    <dbReference type="NCBI Taxonomy" id="408172"/>
    <lineage>
        <taxon>unclassified sequences</taxon>
        <taxon>metagenomes</taxon>
        <taxon>ecological metagenomes</taxon>
    </lineage>
</organism>
<reference evidence="1" key="1">
    <citation type="submission" date="2018-05" db="EMBL/GenBank/DDBJ databases">
        <authorList>
            <person name="Lanie J.A."/>
            <person name="Ng W.-L."/>
            <person name="Kazmierczak K.M."/>
            <person name="Andrzejewski T.M."/>
            <person name="Davidsen T.M."/>
            <person name="Wayne K.J."/>
            <person name="Tettelin H."/>
            <person name="Glass J.I."/>
            <person name="Rusch D."/>
            <person name="Podicherti R."/>
            <person name="Tsui H.-C.T."/>
            <person name="Winkler M.E."/>
        </authorList>
    </citation>
    <scope>NUCLEOTIDE SEQUENCE</scope>
</reference>
<sequence length="162" mass="18568">MAVFGALTAGMLANATDIYSDSLERQKFISQVRSSFLKIAREATWQRSYTSFAGSNNKKLNIYSTDGKNIDYEIRNTNDIIQNNDQVSGANNEILTDKIEYNSSNLYYLDQQGTEIDIVPQIEDVRSLRLDFQFSNDTDELRLQSRALPYNLRIGRAMSYHE</sequence>
<evidence type="ECO:0000313" key="1">
    <source>
        <dbReference type="EMBL" id="SVB96137.1"/>
    </source>
</evidence>
<proteinExistence type="predicted"/>
<dbReference type="EMBL" id="UINC01065952">
    <property type="protein sequence ID" value="SVB96137.1"/>
    <property type="molecule type" value="Genomic_DNA"/>
</dbReference>
<protein>
    <submittedName>
        <fullName evidence="1">Uncharacterized protein</fullName>
    </submittedName>
</protein>
<name>A0A382IA57_9ZZZZ</name>